<evidence type="ECO:0000313" key="1">
    <source>
        <dbReference type="EMBL" id="ADJ21988.1"/>
    </source>
</evidence>
<name>D8JQ67_HYPDA</name>
<dbReference type="HOGENOM" id="CLU_1728889_0_0_5"/>
<gene>
    <name evidence="1" type="ordered locus">Hden_0161</name>
    <name evidence="2" type="ordered locus">Hden_1580</name>
</gene>
<dbReference type="EMBL" id="CP002083">
    <property type="protein sequence ID" value="ADJ23388.1"/>
    <property type="molecule type" value="Genomic_DNA"/>
</dbReference>
<reference evidence="3" key="2">
    <citation type="journal article" date="2011" name="J. Bacteriol.">
        <title>Genome sequences of eight morphologically diverse alphaproteobacteria.</title>
        <authorList>
            <consortium name="US DOE Joint Genome Institute"/>
            <person name="Brown P.J."/>
            <person name="Kysela D.T."/>
            <person name="Buechlein A."/>
            <person name="Hemmerich C."/>
            <person name="Brun Y.V."/>
        </authorList>
    </citation>
    <scope>NUCLEOTIDE SEQUENCE [LARGE SCALE GENOMIC DNA]</scope>
    <source>
        <strain evidence="3">ATCC 51888 / DSM 1869 / NCIB 11706 / TK 0415</strain>
    </source>
</reference>
<dbReference type="AlphaFoldDB" id="D8JQ67"/>
<dbReference type="EMBL" id="CP002083">
    <property type="protein sequence ID" value="ADJ21988.1"/>
    <property type="molecule type" value="Genomic_DNA"/>
</dbReference>
<protein>
    <recommendedName>
        <fullName evidence="4">Bacteriophage protein</fullName>
    </recommendedName>
</protein>
<dbReference type="KEGG" id="hdn:Hden_1580"/>
<evidence type="ECO:0000313" key="2">
    <source>
        <dbReference type="EMBL" id="ADJ23388.1"/>
    </source>
</evidence>
<dbReference type="STRING" id="582899.Hden_0161"/>
<dbReference type="Proteomes" id="UP000002033">
    <property type="component" value="Chromosome"/>
</dbReference>
<sequence length="151" mass="15667">MAIYATSQSLPGGKTKGPGASTQEVVIPFIVAVSTAMIDNANDEVGLAWVPKGFMPTGIVFNTTDMDSSTGLLWDVGDDGDEDRLIAAFSGQAAGTSQTLRDVGLLYKYTARTLIKAYVNTAATTGVAGTLKGVLKGIVDEDYDTTPLVAA</sequence>
<accession>D8JQ67</accession>
<evidence type="ECO:0008006" key="4">
    <source>
        <dbReference type="Google" id="ProtNLM"/>
    </source>
</evidence>
<dbReference type="KEGG" id="hdn:Hden_0161"/>
<evidence type="ECO:0000313" key="3">
    <source>
        <dbReference type="Proteomes" id="UP000002033"/>
    </source>
</evidence>
<keyword evidence="3" id="KW-1185">Reference proteome</keyword>
<proteinExistence type="predicted"/>
<dbReference type="RefSeq" id="WP_013214207.1">
    <property type="nucleotide sequence ID" value="NC_014313.1"/>
</dbReference>
<reference evidence="1" key="1">
    <citation type="submission" date="2010-06" db="EMBL/GenBank/DDBJ databases">
        <title>Complete sequence of Hyphomicrobium denitrificans ATCC 51888.</title>
        <authorList>
            <consortium name="US DOE Joint Genome Institute"/>
            <person name="Lucas S."/>
            <person name="Copeland A."/>
            <person name="Lapidus A."/>
            <person name="Cheng J.-F."/>
            <person name="Bruce D."/>
            <person name="Goodwin L."/>
            <person name="Pitluck S."/>
            <person name="Held B."/>
            <person name="Detter J.C."/>
            <person name="Han C."/>
            <person name="Tapia R."/>
            <person name="Land M."/>
            <person name="Hauser L."/>
            <person name="Kyrpides N."/>
            <person name="Ivanova N."/>
            <person name="Brown P.J.B."/>
            <person name="Brun Y.V."/>
            <person name="Woyke T."/>
        </authorList>
    </citation>
    <scope>NUCLEOTIDE SEQUENCE</scope>
    <source>
        <strain evidence="1">ATCC 51888</strain>
    </source>
</reference>
<organism evidence="1 3">
    <name type="scientific">Hyphomicrobium denitrificans (strain ATCC 51888 / DSM 1869 / NCIMB 11706 / TK 0415)</name>
    <dbReference type="NCBI Taxonomy" id="582899"/>
    <lineage>
        <taxon>Bacteria</taxon>
        <taxon>Pseudomonadati</taxon>
        <taxon>Pseudomonadota</taxon>
        <taxon>Alphaproteobacteria</taxon>
        <taxon>Hyphomicrobiales</taxon>
        <taxon>Hyphomicrobiaceae</taxon>
        <taxon>Hyphomicrobium</taxon>
    </lineage>
</organism>